<dbReference type="AlphaFoldDB" id="A0A9P8CB10"/>
<evidence type="ECO:0008006" key="3">
    <source>
        <dbReference type="Google" id="ProtNLM"/>
    </source>
</evidence>
<proteinExistence type="predicted"/>
<keyword evidence="2" id="KW-1185">Reference proteome</keyword>
<sequence length="388" mass="43811">MEATMDILELSNDLLLSNSSFLSRPLFLESSIVTFPPQKLNMPSTCLLKTNNGTQLPPEIVLSIVEMVMNDDPDQVPNMMKVSKTFYNLVKTYEQSLTLANISKDERLVHVNSETSQILACSAPPADYLISKSPSFMWYSEMRTRHGIVDFLVDHEITAMDGDANGWPRLWNIPLKERLLREREFKKRGFAMLFKLADSTAGTTELPAIRTCQNHLLETLTANELSVLACLVEVIGQGFFNITGHAISENQKEATSDSLATQAPVRHLPATAKLGIPAHTGANDSSENWLRECMCVFEDRVQRFGPYFAFAYLVGFENKSRRPDLWTKSELQQGLDDMNSYELGYTMAYASLQSVAWRVFCAKVNCEMQDRWTEAKELAEKEMAGYKV</sequence>
<dbReference type="Proteomes" id="UP000824998">
    <property type="component" value="Unassembled WGS sequence"/>
</dbReference>
<evidence type="ECO:0000313" key="2">
    <source>
        <dbReference type="Proteomes" id="UP000824998"/>
    </source>
</evidence>
<accession>A0A9P8CB10</accession>
<organism evidence="1 2">
    <name type="scientific">Amylocarpus encephaloides</name>
    <dbReference type="NCBI Taxonomy" id="45428"/>
    <lineage>
        <taxon>Eukaryota</taxon>
        <taxon>Fungi</taxon>
        <taxon>Dikarya</taxon>
        <taxon>Ascomycota</taxon>
        <taxon>Pezizomycotina</taxon>
        <taxon>Leotiomycetes</taxon>
        <taxon>Helotiales</taxon>
        <taxon>Helotiales incertae sedis</taxon>
        <taxon>Amylocarpus</taxon>
    </lineage>
</organism>
<name>A0A9P8CB10_9HELO</name>
<reference evidence="1" key="1">
    <citation type="journal article" date="2021" name="IMA Fungus">
        <title>Genomic characterization of three marine fungi, including Emericellopsis atlantica sp. nov. with signatures of a generalist lifestyle and marine biomass degradation.</title>
        <authorList>
            <person name="Hagestad O.C."/>
            <person name="Hou L."/>
            <person name="Andersen J.H."/>
            <person name="Hansen E.H."/>
            <person name="Altermark B."/>
            <person name="Li C."/>
            <person name="Kuhnert E."/>
            <person name="Cox R.J."/>
            <person name="Crous P.W."/>
            <person name="Spatafora J.W."/>
            <person name="Lail K."/>
            <person name="Amirebrahimi M."/>
            <person name="Lipzen A."/>
            <person name="Pangilinan J."/>
            <person name="Andreopoulos W."/>
            <person name="Hayes R.D."/>
            <person name="Ng V."/>
            <person name="Grigoriev I.V."/>
            <person name="Jackson S.A."/>
            <person name="Sutton T.D.S."/>
            <person name="Dobson A.D.W."/>
            <person name="Rama T."/>
        </authorList>
    </citation>
    <scope>NUCLEOTIDE SEQUENCE</scope>
    <source>
        <strain evidence="1">TRa018bII</strain>
    </source>
</reference>
<protein>
    <recommendedName>
        <fullName evidence="3">F-box domain-containing protein</fullName>
    </recommendedName>
</protein>
<dbReference type="OrthoDB" id="3511743at2759"/>
<gene>
    <name evidence="1" type="ORF">BJ875DRAFT_450150</name>
</gene>
<dbReference type="EMBL" id="MU251366">
    <property type="protein sequence ID" value="KAG9238711.1"/>
    <property type="molecule type" value="Genomic_DNA"/>
</dbReference>
<evidence type="ECO:0000313" key="1">
    <source>
        <dbReference type="EMBL" id="KAG9238711.1"/>
    </source>
</evidence>
<comment type="caution">
    <text evidence="1">The sequence shown here is derived from an EMBL/GenBank/DDBJ whole genome shotgun (WGS) entry which is preliminary data.</text>
</comment>